<evidence type="ECO:0000313" key="8">
    <source>
        <dbReference type="EMBL" id="CAH7665887.1"/>
    </source>
</evidence>
<evidence type="ECO:0000256" key="1">
    <source>
        <dbReference type="ARBA" id="ARBA00004245"/>
    </source>
</evidence>
<dbReference type="GO" id="GO:0010948">
    <property type="term" value="P:negative regulation of cell cycle process"/>
    <property type="evidence" value="ECO:0007669"/>
    <property type="project" value="UniProtKB-ARBA"/>
</dbReference>
<evidence type="ECO:0000256" key="4">
    <source>
        <dbReference type="ARBA" id="ARBA00023306"/>
    </source>
</evidence>
<comment type="similarity">
    <text evidence="5">Belongs to the BUB2 family.</text>
</comment>
<accession>A0AAV0AF79</accession>
<dbReference type="Pfam" id="PF00566">
    <property type="entry name" value="RabGAP-TBC"/>
    <property type="match status" value="1"/>
</dbReference>
<dbReference type="InterPro" id="IPR035969">
    <property type="entry name" value="Rab-GAP_TBC_sf"/>
</dbReference>
<proteinExistence type="inferred from homology"/>
<dbReference type="SUPFAM" id="SSF47923">
    <property type="entry name" value="Ypt/Rab-GAP domain of gyp1p"/>
    <property type="match status" value="2"/>
</dbReference>
<evidence type="ECO:0000256" key="2">
    <source>
        <dbReference type="ARBA" id="ARBA00022490"/>
    </source>
</evidence>
<dbReference type="FunFam" id="1.10.472.80:FF:000026">
    <property type="entry name" value="Mitotic check point protein (Bub2)"/>
    <property type="match status" value="1"/>
</dbReference>
<dbReference type="EMBL" id="CALTRL010000014">
    <property type="protein sequence ID" value="CAH7665887.1"/>
    <property type="molecule type" value="Genomic_DNA"/>
</dbReference>
<dbReference type="PANTHER" id="PTHR22957:SF263">
    <property type="entry name" value="MITOTIC CHECK POINT PROTEIN BUB2"/>
    <property type="match status" value="1"/>
</dbReference>
<dbReference type="SMART" id="SM00164">
    <property type="entry name" value="TBC"/>
    <property type="match status" value="1"/>
</dbReference>
<keyword evidence="3" id="KW-0206">Cytoskeleton</keyword>
<evidence type="ECO:0000259" key="7">
    <source>
        <dbReference type="PROSITE" id="PS50086"/>
    </source>
</evidence>
<keyword evidence="2" id="KW-0963">Cytoplasm</keyword>
<comment type="caution">
    <text evidence="8">The sequence shown here is derived from an EMBL/GenBank/DDBJ whole genome shotgun (WGS) entry which is preliminary data.</text>
</comment>
<dbReference type="FunFam" id="1.10.8.270:FF:000035">
    <property type="entry name" value="Cell cycle arrest protein BUB2"/>
    <property type="match status" value="1"/>
</dbReference>
<dbReference type="GO" id="GO:1990334">
    <property type="term" value="C:Bfa1-Bub2 complex"/>
    <property type="evidence" value="ECO:0007669"/>
    <property type="project" value="UniProtKB-ARBA"/>
</dbReference>
<dbReference type="PANTHER" id="PTHR22957">
    <property type="entry name" value="TBC1 DOMAIN FAMILY MEMBER GTPASE-ACTIVATING PROTEIN"/>
    <property type="match status" value="1"/>
</dbReference>
<keyword evidence="9" id="KW-1185">Reference proteome</keyword>
<comment type="subcellular location">
    <subcellularLocation>
        <location evidence="1">Cytoplasm</location>
        <location evidence="1">Cytoskeleton</location>
    </subcellularLocation>
</comment>
<gene>
    <name evidence="8" type="ORF">PPACK8108_LOCUS182</name>
</gene>
<evidence type="ECO:0000256" key="6">
    <source>
        <dbReference type="SAM" id="MobiDB-lite"/>
    </source>
</evidence>
<dbReference type="Gene3D" id="1.10.8.270">
    <property type="entry name" value="putative rabgap domain of human tbc1 domain family member 14 like domains"/>
    <property type="match status" value="1"/>
</dbReference>
<evidence type="ECO:0000256" key="3">
    <source>
        <dbReference type="ARBA" id="ARBA00023212"/>
    </source>
</evidence>
<sequence length="338" mass="39190">MSSNPAKKTSNQIITRSKKSRSEDQLSKPPIVAFSGILWPIGSNSERTESEIDQAHRALRHQILTNPYNEEEASQLRSTTWKILLGVLDCPADYYYDLVSRPQSNFYGKIRNDTFRTLATDSTFKKRVQEDMLVRLLESFVWRSHDLSENPPDPNERPFDFTYVQGMNVLAAPFLYTMPSELEAFYSFTRFIEFHCPLYVQPTLEGVHRGLKLLDECLKIVDRELFDYLRSKNLAAEIYAFPSVLTFCACTKPLDQVLQLWDYLLAFGVGLNVLCVISQLYMMRDRVLAHPSPMAILRKFPNLEAREVIMLTNVFIRELPKGLYDKLVKHPFDNHNIY</sequence>
<protein>
    <submittedName>
        <fullName evidence="8">Rab-GTPase-TBC domain-domain-containing protein</fullName>
    </submittedName>
</protein>
<dbReference type="Gene3D" id="1.10.472.80">
    <property type="entry name" value="Ypt/Rab-GAP domain of gyp1p, domain 3"/>
    <property type="match status" value="1"/>
</dbReference>
<reference evidence="8" key="1">
    <citation type="submission" date="2022-06" db="EMBL/GenBank/DDBJ databases">
        <authorList>
            <consortium name="SYNGENTA / RWTH Aachen University"/>
        </authorList>
    </citation>
    <scope>NUCLEOTIDE SEQUENCE</scope>
</reference>
<dbReference type="AlphaFoldDB" id="A0AAV0AF79"/>
<evidence type="ECO:0000313" key="9">
    <source>
        <dbReference type="Proteomes" id="UP001153365"/>
    </source>
</evidence>
<dbReference type="Proteomes" id="UP001153365">
    <property type="component" value="Unassembled WGS sequence"/>
</dbReference>
<feature type="compositionally biased region" description="Polar residues" evidence="6">
    <location>
        <begin position="1"/>
        <end position="15"/>
    </location>
</feature>
<evidence type="ECO:0000256" key="5">
    <source>
        <dbReference type="ARBA" id="ARBA00061049"/>
    </source>
</evidence>
<keyword evidence="4" id="KW-0131">Cell cycle</keyword>
<organism evidence="8 9">
    <name type="scientific">Phakopsora pachyrhizi</name>
    <name type="common">Asian soybean rust disease fungus</name>
    <dbReference type="NCBI Taxonomy" id="170000"/>
    <lineage>
        <taxon>Eukaryota</taxon>
        <taxon>Fungi</taxon>
        <taxon>Dikarya</taxon>
        <taxon>Basidiomycota</taxon>
        <taxon>Pucciniomycotina</taxon>
        <taxon>Pucciniomycetes</taxon>
        <taxon>Pucciniales</taxon>
        <taxon>Phakopsoraceae</taxon>
        <taxon>Phakopsora</taxon>
    </lineage>
</organism>
<dbReference type="PROSITE" id="PS50086">
    <property type="entry name" value="TBC_RABGAP"/>
    <property type="match status" value="1"/>
</dbReference>
<dbReference type="InterPro" id="IPR000195">
    <property type="entry name" value="Rab-GAP-TBC_dom"/>
</dbReference>
<feature type="region of interest" description="Disordered" evidence="6">
    <location>
        <begin position="1"/>
        <end position="26"/>
    </location>
</feature>
<name>A0AAV0AF79_PHAPC</name>
<dbReference type="GO" id="GO:0005096">
    <property type="term" value="F:GTPase activator activity"/>
    <property type="evidence" value="ECO:0007669"/>
    <property type="project" value="TreeGrafter"/>
</dbReference>
<feature type="domain" description="Rab-GAP TBC" evidence="7">
    <location>
        <begin position="71"/>
        <end position="268"/>
    </location>
</feature>